<dbReference type="EMBL" id="PDWZ02000009">
    <property type="protein sequence ID" value="KAB2102474.1"/>
    <property type="molecule type" value="Genomic_DNA"/>
</dbReference>
<name>A0ACB6FDG5_9PLEO</name>
<evidence type="ECO:0000313" key="1">
    <source>
        <dbReference type="EMBL" id="KAB2102474.1"/>
    </source>
</evidence>
<protein>
    <submittedName>
        <fullName evidence="1">Uncharacterized protein</fullName>
    </submittedName>
</protein>
<dbReference type="Proteomes" id="UP000293547">
    <property type="component" value="Unassembled WGS sequence"/>
</dbReference>
<evidence type="ECO:0000313" key="2">
    <source>
        <dbReference type="Proteomes" id="UP000293547"/>
    </source>
</evidence>
<gene>
    <name evidence="1" type="ORF">AG0111_0g8795</name>
</gene>
<reference evidence="1 2" key="1">
    <citation type="journal article" date="2019" name="bioRxiv">
        <title>Genomics, evolutionary history and diagnostics of the Alternaria alternata species group including apple and Asian pear pathotypes.</title>
        <authorList>
            <person name="Armitage A.D."/>
            <person name="Cockerton H.M."/>
            <person name="Sreenivasaprasad S."/>
            <person name="Woodhall J.W."/>
            <person name="Lane C.R."/>
            <person name="Harrison R.J."/>
            <person name="Clarkson J.P."/>
        </authorList>
    </citation>
    <scope>NUCLEOTIDE SEQUENCE [LARGE SCALE GENOMIC DNA]</scope>
    <source>
        <strain evidence="1 2">FERA 650</strain>
    </source>
</reference>
<sequence>MPVDHIDPNAKPVQTVDTQMPNLPNLELSERNTAPDRLESETFFTTGRSTEEEEPLLATQTSNDEHPDFASRKKVPWFLEEKAPEDTKLKQYLWGTKRNKVLTLVTTLSILIFLVNLSALLILSQMFPGGALLRSECRITSAVNTFLHLVVNIISTALLGCSNLCMQLLVAPTRKEVNSAHKKEPPVSLDIGIPSLGNLRSISRRRVTAWVLLGTASLPLHLLFNSVFFATRPLNSYSYLVVQPSFFTNDPINMTLASETAQQRQNATMLGYSVDSAQLDVWPMNPNWNTSQESYAELCGDNCDHFRRQSGLIDPPFETITALECLARYRSSFGNHSDVVLVATYDELISEPVADGPLLHIGFSEGPILTGGGDWVWGSTNNFSRHDLYANVSDHTLFGNWNVFGYRIDYCLSRQWDNSQACALGFSAPILSAVCIANFLKIVGILGTAVYYSRRDLKPLSTLGDALASFLEEADTSTEPQSKTEFEEMTCIRIASRKLYQTVSLSRWLWLFGPVFVFLSIGVVALSAALKTIQTLTGTSRTFLSLGFGKESEYALSTFAGVSTSLTLAQKFYNFVIFANIWQLVLSLIYFQYNGVLTAMLVNREWKSYENYKPLRLTSPECTTQRASYFVSMPWRFGGPLLAASAVLHWLLSQSIFIVPLEQMHKEIPPILLSNSLNTVNGFSVWAIIACKSLHSSPTIKR</sequence>
<organism evidence="1 2">
    <name type="scientific">Alternaria gaisen</name>
    <dbReference type="NCBI Taxonomy" id="167740"/>
    <lineage>
        <taxon>Eukaryota</taxon>
        <taxon>Fungi</taxon>
        <taxon>Dikarya</taxon>
        <taxon>Ascomycota</taxon>
        <taxon>Pezizomycotina</taxon>
        <taxon>Dothideomycetes</taxon>
        <taxon>Pleosporomycetidae</taxon>
        <taxon>Pleosporales</taxon>
        <taxon>Pleosporineae</taxon>
        <taxon>Pleosporaceae</taxon>
        <taxon>Alternaria</taxon>
        <taxon>Alternaria sect. Alternaria</taxon>
    </lineage>
</organism>
<proteinExistence type="predicted"/>
<keyword evidence="2" id="KW-1185">Reference proteome</keyword>
<accession>A0ACB6FDG5</accession>
<comment type="caution">
    <text evidence="1">The sequence shown here is derived from an EMBL/GenBank/DDBJ whole genome shotgun (WGS) entry which is preliminary data.</text>
</comment>